<evidence type="ECO:0000313" key="1">
    <source>
        <dbReference type="EMBL" id="VAW89706.1"/>
    </source>
</evidence>
<gene>
    <name evidence="1" type="ORF">MNBD_GAMMA17-874</name>
</gene>
<dbReference type="InterPro" id="IPR021675">
    <property type="entry name" value="DUF3261"/>
</dbReference>
<sequence length="190" mass="21952">MISNWHKLLSAVVMVLLASCGSINALQRAAHTIPQFELLSPGQLKLDVGVIQKIEIRTEGENYLYEGVLEITDDQIKWLLLQPWGQRIATLTYGEGAFSVVRERSAPAKLSFRRLFGAMQMIFWHRELMASLPDEVGWSIVDTENMREIYYNQQLAGIAEYDQRKTWPDNVIYWDIPYNYRITINSVLLD</sequence>
<protein>
    <recommendedName>
        <fullName evidence="2">Lipoprotein</fullName>
    </recommendedName>
</protein>
<organism evidence="1">
    <name type="scientific">hydrothermal vent metagenome</name>
    <dbReference type="NCBI Taxonomy" id="652676"/>
    <lineage>
        <taxon>unclassified sequences</taxon>
        <taxon>metagenomes</taxon>
        <taxon>ecological metagenomes</taxon>
    </lineage>
</organism>
<dbReference type="AlphaFoldDB" id="A0A3B1AA72"/>
<proteinExistence type="predicted"/>
<accession>A0A3B1AA72</accession>
<dbReference type="EMBL" id="UOFQ01000149">
    <property type="protein sequence ID" value="VAW89706.1"/>
    <property type="molecule type" value="Genomic_DNA"/>
</dbReference>
<dbReference type="Pfam" id="PF11659">
    <property type="entry name" value="DUF3261"/>
    <property type="match status" value="1"/>
</dbReference>
<reference evidence="1" key="1">
    <citation type="submission" date="2018-06" db="EMBL/GenBank/DDBJ databases">
        <authorList>
            <person name="Zhirakovskaya E."/>
        </authorList>
    </citation>
    <scope>NUCLEOTIDE SEQUENCE</scope>
</reference>
<dbReference type="PROSITE" id="PS51257">
    <property type="entry name" value="PROKAR_LIPOPROTEIN"/>
    <property type="match status" value="1"/>
</dbReference>
<name>A0A3B1AA72_9ZZZZ</name>
<evidence type="ECO:0008006" key="2">
    <source>
        <dbReference type="Google" id="ProtNLM"/>
    </source>
</evidence>